<gene>
    <name evidence="1" type="ORF">HCN08_14340</name>
</gene>
<keyword evidence="2" id="KW-1185">Reference proteome</keyword>
<dbReference type="SUPFAM" id="SSF48371">
    <property type="entry name" value="ARM repeat"/>
    <property type="match status" value="1"/>
</dbReference>
<evidence type="ECO:0000313" key="2">
    <source>
        <dbReference type="Proteomes" id="UP000734511"/>
    </source>
</evidence>
<sequence length="720" mass="74600">MGTFDGIGDVDWGALEHAYGSAEEVPALLVGLASEDAAERETALDGMYGAVHHQGDVYDSTLACVPFLFRIVRSPGVADRADVLGLLASIGGADLEHWARDVERWRRADESGRAVGAGDRAGVGEEGDAGADARAREAVRAGRDCFAGLLDDPADARLRGMAARAVVAFGDDGEEALRLLRGRLAVEPDPAVAASLVESLDALAVRHPVVGPEVVAELGVFVAEGHAPEMRLAALTGLARHAPERLPADLVGLASGLVRGRRPESAREAPQHPPTATLVGQLRRLLPGEAQALELMRGLHAALGDRVELRAALLEGQLAGGDAAERLHALRLLPSFFREWRGAFPGLVALAGRQLAAQEDTVAEAAASLLEDLFGLAAPAADDLAAYVTARRQPWVTVWSHGAPTLGGALKALLRTGDERAVPVMEEVLRGPHLPHHLGGDVAYLGAAARRLAPAARERLAAVDLGGEHGMGEVMSLAAVLAAGGWSTRTGAGPEAEGAEGAESAAVLLDVLGALPPGARQRDFAAEACLRALAACGPSAAEVVGGAAELHAGEWPVSAAAALWAVHGDAAAVLPVLLPVLEGERPGERRAAAAVLGRLGTEGAPAVPALRAMAERGDSWDRLAGLTALWRVTGDPAPLPAPLREVWISTPFTRTAIAECLAEAGPAAARFDLALLRAEAADPRRFPFRAGHWGSHNLRDDEALLTACRTALTAAEGTPA</sequence>
<dbReference type="InterPro" id="IPR004155">
    <property type="entry name" value="PBS_lyase_HEAT"/>
</dbReference>
<dbReference type="InterPro" id="IPR016024">
    <property type="entry name" value="ARM-type_fold"/>
</dbReference>
<evidence type="ECO:0000313" key="1">
    <source>
        <dbReference type="EMBL" id="NJP44563.1"/>
    </source>
</evidence>
<protein>
    <submittedName>
        <fullName evidence="1">HEAT repeat domain-containing protein</fullName>
    </submittedName>
</protein>
<reference evidence="1 2" key="1">
    <citation type="submission" date="2020-03" db="EMBL/GenBank/DDBJ databases">
        <title>WGS of actinomycetes isolated from Thailand.</title>
        <authorList>
            <person name="Thawai C."/>
        </authorList>
    </citation>
    <scope>NUCLEOTIDE SEQUENCE [LARGE SCALE GENOMIC DNA]</scope>
    <source>
        <strain evidence="1 2">PRB2-1</strain>
    </source>
</reference>
<proteinExistence type="predicted"/>
<dbReference type="Gene3D" id="1.25.10.10">
    <property type="entry name" value="Leucine-rich Repeat Variant"/>
    <property type="match status" value="2"/>
</dbReference>
<comment type="caution">
    <text evidence="1">The sequence shown here is derived from an EMBL/GenBank/DDBJ whole genome shotgun (WGS) entry which is preliminary data.</text>
</comment>
<name>A0ABX0ZSG8_9ACTN</name>
<accession>A0ABX0ZSG8</accession>
<organism evidence="1 2">
    <name type="scientific">Actinacidiphila epipremni</name>
    <dbReference type="NCBI Taxonomy" id="2053013"/>
    <lineage>
        <taxon>Bacteria</taxon>
        <taxon>Bacillati</taxon>
        <taxon>Actinomycetota</taxon>
        <taxon>Actinomycetes</taxon>
        <taxon>Kitasatosporales</taxon>
        <taxon>Streptomycetaceae</taxon>
        <taxon>Actinacidiphila</taxon>
    </lineage>
</organism>
<dbReference type="EMBL" id="JAATEJ010000009">
    <property type="protein sequence ID" value="NJP44563.1"/>
    <property type="molecule type" value="Genomic_DNA"/>
</dbReference>
<dbReference type="Proteomes" id="UP000734511">
    <property type="component" value="Unassembled WGS sequence"/>
</dbReference>
<dbReference type="SMART" id="SM00567">
    <property type="entry name" value="EZ_HEAT"/>
    <property type="match status" value="3"/>
</dbReference>
<dbReference type="InterPro" id="IPR011989">
    <property type="entry name" value="ARM-like"/>
</dbReference>
<dbReference type="RefSeq" id="WP_167983422.1">
    <property type="nucleotide sequence ID" value="NZ_JAATEJ010000009.1"/>
</dbReference>